<proteinExistence type="predicted"/>
<dbReference type="Proteomes" id="UP000294823">
    <property type="component" value="Unassembled WGS sequence"/>
</dbReference>
<evidence type="ECO:0008006" key="4">
    <source>
        <dbReference type="Google" id="ProtNLM"/>
    </source>
</evidence>
<feature type="chain" id="PRO_5047311128" description="SusC/RagA family TonB-linked outer membrane protein" evidence="1">
    <location>
        <begin position="22"/>
        <end position="99"/>
    </location>
</feature>
<dbReference type="InterPro" id="IPR008969">
    <property type="entry name" value="CarboxyPept-like_regulatory"/>
</dbReference>
<sequence>MIKFKLAIIACVILCVQNVFSQEKTVTGLVTDASGLPLPGVSVFVQGTTNGASTDFDGKYSISNVNATDQLVFTFIGMTTQTILVGDQTTINVVLLETS</sequence>
<keyword evidence="3" id="KW-1185">Reference proteome</keyword>
<dbReference type="EMBL" id="SLTR01000240">
    <property type="protein sequence ID" value="TDA89745.1"/>
    <property type="molecule type" value="Genomic_DNA"/>
</dbReference>
<dbReference type="SUPFAM" id="SSF49464">
    <property type="entry name" value="Carboxypeptidase regulatory domain-like"/>
    <property type="match status" value="1"/>
</dbReference>
<organism evidence="2 3">
    <name type="scientific">Halomonas marinisediminis</name>
    <dbReference type="NCBI Taxonomy" id="2546095"/>
    <lineage>
        <taxon>Bacteria</taxon>
        <taxon>Pseudomonadati</taxon>
        <taxon>Pseudomonadota</taxon>
        <taxon>Gammaproteobacteria</taxon>
        <taxon>Oceanospirillales</taxon>
        <taxon>Halomonadaceae</taxon>
        <taxon>Halomonas</taxon>
    </lineage>
</organism>
<evidence type="ECO:0000256" key="1">
    <source>
        <dbReference type="SAM" id="SignalP"/>
    </source>
</evidence>
<protein>
    <recommendedName>
        <fullName evidence="4">SusC/RagA family TonB-linked outer membrane protein</fullName>
    </recommendedName>
</protein>
<evidence type="ECO:0000313" key="3">
    <source>
        <dbReference type="Proteomes" id="UP000294823"/>
    </source>
</evidence>
<keyword evidence="1" id="KW-0732">Signal</keyword>
<evidence type="ECO:0000313" key="2">
    <source>
        <dbReference type="EMBL" id="TDA89745.1"/>
    </source>
</evidence>
<feature type="non-terminal residue" evidence="2">
    <location>
        <position position="99"/>
    </location>
</feature>
<gene>
    <name evidence="2" type="ORF">E0702_16525</name>
</gene>
<accession>A0ABY2D2K9</accession>
<dbReference type="Pfam" id="PF13715">
    <property type="entry name" value="CarbopepD_reg_2"/>
    <property type="match status" value="1"/>
</dbReference>
<name>A0ABY2D2K9_9GAMM</name>
<feature type="signal peptide" evidence="1">
    <location>
        <begin position="1"/>
        <end position="21"/>
    </location>
</feature>
<comment type="caution">
    <text evidence="2">The sequence shown here is derived from an EMBL/GenBank/DDBJ whole genome shotgun (WGS) entry which is preliminary data.</text>
</comment>
<reference evidence="2 3" key="1">
    <citation type="submission" date="2019-03" db="EMBL/GenBank/DDBJ databases">
        <title>Halomonas marinisediminis sp. nov., a moderately halophilic bacterium isolated from the Bohai Gulf.</title>
        <authorList>
            <person name="Ji X."/>
        </authorList>
    </citation>
    <scope>NUCLEOTIDE SEQUENCE [LARGE SCALE GENOMIC DNA]</scope>
    <source>
        <strain evidence="2 3">204</strain>
    </source>
</reference>
<dbReference type="Gene3D" id="2.60.40.1120">
    <property type="entry name" value="Carboxypeptidase-like, regulatory domain"/>
    <property type="match status" value="1"/>
</dbReference>